<name>A0A9Q0EPD6_9TELE</name>
<evidence type="ECO:0000256" key="3">
    <source>
        <dbReference type="ARBA" id="ARBA00017467"/>
    </source>
</evidence>
<dbReference type="GO" id="GO:0006488">
    <property type="term" value="P:dolichol-linked oligosaccharide biosynthetic process"/>
    <property type="evidence" value="ECO:0007669"/>
    <property type="project" value="InterPro"/>
</dbReference>
<comment type="similarity">
    <text evidence="2">Belongs to the ALG14 family.</text>
</comment>
<gene>
    <name evidence="8" type="ORF">NHX12_021071</name>
</gene>
<evidence type="ECO:0000256" key="5">
    <source>
        <dbReference type="ARBA" id="ARBA00022824"/>
    </source>
</evidence>
<dbReference type="Pfam" id="PF08660">
    <property type="entry name" value="Alg14"/>
    <property type="match status" value="1"/>
</dbReference>
<evidence type="ECO:0000256" key="4">
    <source>
        <dbReference type="ARBA" id="ARBA00022692"/>
    </source>
</evidence>
<comment type="subcellular location">
    <subcellularLocation>
        <location evidence="1">Endoplasmic reticulum membrane</location>
        <topology evidence="1">Single-pass membrane protein</topology>
    </subcellularLocation>
</comment>
<dbReference type="InterPro" id="IPR013969">
    <property type="entry name" value="Oligosacch_biosynth_Alg14"/>
</dbReference>
<evidence type="ECO:0000313" key="8">
    <source>
        <dbReference type="EMBL" id="KAJ3611055.1"/>
    </source>
</evidence>
<reference evidence="8" key="1">
    <citation type="submission" date="2022-07" db="EMBL/GenBank/DDBJ databases">
        <title>Chromosome-level genome of Muraenolepis orangiensis.</title>
        <authorList>
            <person name="Kim J."/>
        </authorList>
    </citation>
    <scope>NUCLEOTIDE SEQUENCE</scope>
    <source>
        <strain evidence="8">KU_S4_2022</strain>
        <tissue evidence="8">Muscle</tissue>
    </source>
</reference>
<keyword evidence="6" id="KW-1133">Transmembrane helix</keyword>
<keyword evidence="9" id="KW-1185">Reference proteome</keyword>
<dbReference type="PANTHER" id="PTHR12154:SF4">
    <property type="entry name" value="UDP-N-ACETYLGLUCOSAMINE TRANSFERASE SUBUNIT ALG14 HOMOLOG"/>
    <property type="match status" value="1"/>
</dbReference>
<evidence type="ECO:0000256" key="1">
    <source>
        <dbReference type="ARBA" id="ARBA00004389"/>
    </source>
</evidence>
<dbReference type="GO" id="GO:0043541">
    <property type="term" value="C:UDP-N-acetylglucosamine transferase complex"/>
    <property type="evidence" value="ECO:0007669"/>
    <property type="project" value="TreeGrafter"/>
</dbReference>
<dbReference type="EMBL" id="JANIIK010000037">
    <property type="protein sequence ID" value="KAJ3611055.1"/>
    <property type="molecule type" value="Genomic_DNA"/>
</dbReference>
<proteinExistence type="inferred from homology"/>
<evidence type="ECO:0000256" key="2">
    <source>
        <dbReference type="ARBA" id="ARBA00009731"/>
    </source>
</evidence>
<dbReference type="GO" id="GO:0004577">
    <property type="term" value="F:N-acetylglucosaminyldiphosphodolichol N-acetylglucosaminyltransferase activity"/>
    <property type="evidence" value="ECO:0007669"/>
    <property type="project" value="TreeGrafter"/>
</dbReference>
<evidence type="ECO:0000256" key="6">
    <source>
        <dbReference type="ARBA" id="ARBA00022989"/>
    </source>
</evidence>
<dbReference type="AlphaFoldDB" id="A0A9Q0EPD6"/>
<evidence type="ECO:0000313" key="9">
    <source>
        <dbReference type="Proteomes" id="UP001148018"/>
    </source>
</evidence>
<keyword evidence="4" id="KW-0812">Transmembrane</keyword>
<evidence type="ECO:0000256" key="7">
    <source>
        <dbReference type="ARBA" id="ARBA00023136"/>
    </source>
</evidence>
<dbReference type="OrthoDB" id="17098at2759"/>
<dbReference type="Proteomes" id="UP001148018">
    <property type="component" value="Unassembled WGS sequence"/>
</dbReference>
<keyword evidence="7" id="KW-0472">Membrane</keyword>
<organism evidence="8 9">
    <name type="scientific">Muraenolepis orangiensis</name>
    <name type="common">Patagonian moray cod</name>
    <dbReference type="NCBI Taxonomy" id="630683"/>
    <lineage>
        <taxon>Eukaryota</taxon>
        <taxon>Metazoa</taxon>
        <taxon>Chordata</taxon>
        <taxon>Craniata</taxon>
        <taxon>Vertebrata</taxon>
        <taxon>Euteleostomi</taxon>
        <taxon>Actinopterygii</taxon>
        <taxon>Neopterygii</taxon>
        <taxon>Teleostei</taxon>
        <taxon>Neoteleostei</taxon>
        <taxon>Acanthomorphata</taxon>
        <taxon>Zeiogadaria</taxon>
        <taxon>Gadariae</taxon>
        <taxon>Gadiformes</taxon>
        <taxon>Muraenolepidoidei</taxon>
        <taxon>Muraenolepididae</taxon>
        <taxon>Muraenolepis</taxon>
    </lineage>
</organism>
<protein>
    <recommendedName>
        <fullName evidence="3">UDP-N-acetylglucosamine transferase subunit ALG14</fullName>
    </recommendedName>
</protein>
<keyword evidence="5" id="KW-0256">Endoplasmic reticulum</keyword>
<dbReference type="PANTHER" id="PTHR12154">
    <property type="entry name" value="GLYCOSYL TRANSFERASE-RELATED"/>
    <property type="match status" value="1"/>
</dbReference>
<sequence>MASLVLVAVLAALCTVFVFLFRFLMVLRSGPTCKPGAKGSVCVLVVVGSGGHTTEVLRLMQSLSPCYQPRHYVLADTDRMSEEKIRAFESSKENADAASKHTVHRIPRPREVLQSWSSSVVSSLNALVHAVPLVFRLQPDMQITETSLSPQQITETSLNPQQITETSLSPLSRCVDGLVLY</sequence>
<comment type="caution">
    <text evidence="8">The sequence shown here is derived from an EMBL/GenBank/DDBJ whole genome shotgun (WGS) entry which is preliminary data.</text>
</comment>
<dbReference type="Gene3D" id="3.40.50.2000">
    <property type="entry name" value="Glycogen Phosphorylase B"/>
    <property type="match status" value="1"/>
</dbReference>
<accession>A0A9Q0EPD6</accession>